<comment type="similarity">
    <text evidence="6">Belongs to the cytochrome P450 family.</text>
</comment>
<dbReference type="CDD" id="cd20615">
    <property type="entry name" value="CYP_GliC-like"/>
    <property type="match status" value="1"/>
</dbReference>
<dbReference type="EMBL" id="ML996257">
    <property type="protein sequence ID" value="KAF2729058.1"/>
    <property type="molecule type" value="Genomic_DNA"/>
</dbReference>
<evidence type="ECO:0000256" key="3">
    <source>
        <dbReference type="ARBA" id="ARBA00023002"/>
    </source>
</evidence>
<accession>A0A9P4UXN6</accession>
<evidence type="ECO:0000256" key="7">
    <source>
        <dbReference type="SAM" id="SignalP"/>
    </source>
</evidence>
<evidence type="ECO:0000256" key="6">
    <source>
        <dbReference type="RuleBase" id="RU000461"/>
    </source>
</evidence>
<comment type="cofactor">
    <cofactor evidence="1 5">
        <name>heme</name>
        <dbReference type="ChEBI" id="CHEBI:30413"/>
    </cofactor>
</comment>
<evidence type="ECO:0000256" key="4">
    <source>
        <dbReference type="ARBA" id="ARBA00023004"/>
    </source>
</evidence>
<evidence type="ECO:0000313" key="8">
    <source>
        <dbReference type="EMBL" id="KAF2729058.1"/>
    </source>
</evidence>
<evidence type="ECO:0000256" key="2">
    <source>
        <dbReference type="ARBA" id="ARBA00022723"/>
    </source>
</evidence>
<keyword evidence="7" id="KW-0732">Signal</keyword>
<evidence type="ECO:0000256" key="1">
    <source>
        <dbReference type="ARBA" id="ARBA00001971"/>
    </source>
</evidence>
<dbReference type="PANTHER" id="PTHR24305:SF235">
    <property type="entry name" value="CYTOCHROME P450 MONOOXYGENASE APDB-RELATED"/>
    <property type="match status" value="1"/>
</dbReference>
<dbReference type="InterPro" id="IPR002401">
    <property type="entry name" value="Cyt_P450_E_grp-I"/>
</dbReference>
<sequence>MGPLVLLLALSGLVFAVNRKVVRDRVIDIISFCINRYLLWKYPVSRLGSDLPKDLPTVPYRFPNGQGDVAKFLQGESNSQDWRVKHGSVYRIWSGMTPEIVLTTADDVKAVFKDSDLHSKGVNNDAGWLMGQLLGSCLGLISGAEWQSVRAHTGMSFTQKNTVANVSRIETLTKRHLALLHDQGRLESHGLDPVKDLRLLPFWVIADNLYGPLTEAMRSELQHLIPLREELFARVIQGGVTRFSWSRYLPTRVNMRLKAFREKWVAFNDRAHGVCKLAGVSAPVVHMYAASENGLMTRENLYQTLDEMLFANLDVTIGSISWNILFLAAHPEVQSEIRAEVSRAKGTGTGGGGGGGGGGGDPAAWHGYLCSSSTLLAASILESARLKPLAAFTVPQAAPTERVVGSGYRIPAGTSFVVDTNALNSQDPRWGKTGQAYDPTRYASLKASELRYRYWRFGFGPRQCLGRYAADLIMRILIASLVETYTLGMASNSSWDREPGTWTMQPDTVVRCQRRASS</sequence>
<dbReference type="Pfam" id="PF00067">
    <property type="entry name" value="p450"/>
    <property type="match status" value="1"/>
</dbReference>
<dbReference type="AlphaFoldDB" id="A0A9P4UXN6"/>
<gene>
    <name evidence="8" type="ORF">EJ04DRAFT_538052</name>
</gene>
<organism evidence="8 9">
    <name type="scientific">Polyplosphaeria fusca</name>
    <dbReference type="NCBI Taxonomy" id="682080"/>
    <lineage>
        <taxon>Eukaryota</taxon>
        <taxon>Fungi</taxon>
        <taxon>Dikarya</taxon>
        <taxon>Ascomycota</taxon>
        <taxon>Pezizomycotina</taxon>
        <taxon>Dothideomycetes</taxon>
        <taxon>Pleosporomycetidae</taxon>
        <taxon>Pleosporales</taxon>
        <taxon>Tetraplosphaeriaceae</taxon>
        <taxon>Polyplosphaeria</taxon>
    </lineage>
</organism>
<dbReference type="PROSITE" id="PS00086">
    <property type="entry name" value="CYTOCHROME_P450"/>
    <property type="match status" value="1"/>
</dbReference>
<keyword evidence="3 6" id="KW-0560">Oxidoreductase</keyword>
<keyword evidence="2 5" id="KW-0479">Metal-binding</keyword>
<dbReference type="GO" id="GO:0004497">
    <property type="term" value="F:monooxygenase activity"/>
    <property type="evidence" value="ECO:0007669"/>
    <property type="project" value="UniProtKB-KW"/>
</dbReference>
<dbReference type="PRINTS" id="PR00463">
    <property type="entry name" value="EP450I"/>
</dbReference>
<dbReference type="InterPro" id="IPR001128">
    <property type="entry name" value="Cyt_P450"/>
</dbReference>
<proteinExistence type="inferred from homology"/>
<dbReference type="PRINTS" id="PR00385">
    <property type="entry name" value="P450"/>
</dbReference>
<dbReference type="Gene3D" id="1.10.630.10">
    <property type="entry name" value="Cytochrome P450"/>
    <property type="match status" value="1"/>
</dbReference>
<dbReference type="GO" id="GO:0020037">
    <property type="term" value="F:heme binding"/>
    <property type="evidence" value="ECO:0007669"/>
    <property type="project" value="InterPro"/>
</dbReference>
<feature type="binding site" description="axial binding residue" evidence="5">
    <location>
        <position position="464"/>
    </location>
    <ligand>
        <name>heme</name>
        <dbReference type="ChEBI" id="CHEBI:30413"/>
    </ligand>
    <ligandPart>
        <name>Fe</name>
        <dbReference type="ChEBI" id="CHEBI:18248"/>
    </ligandPart>
</feature>
<evidence type="ECO:0000313" key="9">
    <source>
        <dbReference type="Proteomes" id="UP000799444"/>
    </source>
</evidence>
<keyword evidence="9" id="KW-1185">Reference proteome</keyword>
<protein>
    <submittedName>
        <fullName evidence="8">Cytochrome P450</fullName>
    </submittedName>
</protein>
<dbReference type="InterPro" id="IPR050121">
    <property type="entry name" value="Cytochrome_P450_monoxygenase"/>
</dbReference>
<dbReference type="GO" id="GO:0016705">
    <property type="term" value="F:oxidoreductase activity, acting on paired donors, with incorporation or reduction of molecular oxygen"/>
    <property type="evidence" value="ECO:0007669"/>
    <property type="project" value="InterPro"/>
</dbReference>
<dbReference type="Proteomes" id="UP000799444">
    <property type="component" value="Unassembled WGS sequence"/>
</dbReference>
<dbReference type="OrthoDB" id="2789670at2759"/>
<dbReference type="InterPro" id="IPR036396">
    <property type="entry name" value="Cyt_P450_sf"/>
</dbReference>
<keyword evidence="4 5" id="KW-0408">Iron</keyword>
<dbReference type="GO" id="GO:0005506">
    <property type="term" value="F:iron ion binding"/>
    <property type="evidence" value="ECO:0007669"/>
    <property type="project" value="InterPro"/>
</dbReference>
<comment type="caution">
    <text evidence="8">The sequence shown here is derived from an EMBL/GenBank/DDBJ whole genome shotgun (WGS) entry which is preliminary data.</text>
</comment>
<dbReference type="InterPro" id="IPR017972">
    <property type="entry name" value="Cyt_P450_CS"/>
</dbReference>
<dbReference type="PANTHER" id="PTHR24305">
    <property type="entry name" value="CYTOCHROME P450"/>
    <property type="match status" value="1"/>
</dbReference>
<dbReference type="GO" id="GO:0044550">
    <property type="term" value="P:secondary metabolite biosynthetic process"/>
    <property type="evidence" value="ECO:0007669"/>
    <property type="project" value="UniProtKB-ARBA"/>
</dbReference>
<evidence type="ECO:0000256" key="5">
    <source>
        <dbReference type="PIRSR" id="PIRSR602401-1"/>
    </source>
</evidence>
<name>A0A9P4UXN6_9PLEO</name>
<reference evidence="8" key="1">
    <citation type="journal article" date="2020" name="Stud. Mycol.">
        <title>101 Dothideomycetes genomes: a test case for predicting lifestyles and emergence of pathogens.</title>
        <authorList>
            <person name="Haridas S."/>
            <person name="Albert R."/>
            <person name="Binder M."/>
            <person name="Bloem J."/>
            <person name="Labutti K."/>
            <person name="Salamov A."/>
            <person name="Andreopoulos B."/>
            <person name="Baker S."/>
            <person name="Barry K."/>
            <person name="Bills G."/>
            <person name="Bluhm B."/>
            <person name="Cannon C."/>
            <person name="Castanera R."/>
            <person name="Culley D."/>
            <person name="Daum C."/>
            <person name="Ezra D."/>
            <person name="Gonzalez J."/>
            <person name="Henrissat B."/>
            <person name="Kuo A."/>
            <person name="Liang C."/>
            <person name="Lipzen A."/>
            <person name="Lutzoni F."/>
            <person name="Magnuson J."/>
            <person name="Mondo S."/>
            <person name="Nolan M."/>
            <person name="Ohm R."/>
            <person name="Pangilinan J."/>
            <person name="Park H.-J."/>
            <person name="Ramirez L."/>
            <person name="Alfaro M."/>
            <person name="Sun H."/>
            <person name="Tritt A."/>
            <person name="Yoshinaga Y."/>
            <person name="Zwiers L.-H."/>
            <person name="Turgeon B."/>
            <person name="Goodwin S."/>
            <person name="Spatafora J."/>
            <person name="Crous P."/>
            <person name="Grigoriev I."/>
        </authorList>
    </citation>
    <scope>NUCLEOTIDE SEQUENCE</scope>
    <source>
        <strain evidence="8">CBS 125425</strain>
    </source>
</reference>
<keyword evidence="5 6" id="KW-0349">Heme</keyword>
<keyword evidence="6" id="KW-0503">Monooxygenase</keyword>
<feature type="signal peptide" evidence="7">
    <location>
        <begin position="1"/>
        <end position="16"/>
    </location>
</feature>
<dbReference type="SUPFAM" id="SSF48264">
    <property type="entry name" value="Cytochrome P450"/>
    <property type="match status" value="1"/>
</dbReference>
<feature type="chain" id="PRO_5040291735" evidence="7">
    <location>
        <begin position="17"/>
        <end position="518"/>
    </location>
</feature>